<dbReference type="SUPFAM" id="SSF52980">
    <property type="entry name" value="Restriction endonuclease-like"/>
    <property type="match status" value="1"/>
</dbReference>
<dbReference type="InterPro" id="IPR014017">
    <property type="entry name" value="DNA_helicase_UvrD-like_C"/>
</dbReference>
<evidence type="ECO:0000256" key="1">
    <source>
        <dbReference type="ARBA" id="ARBA00022722"/>
    </source>
</evidence>
<dbReference type="AlphaFoldDB" id="A0A1H4BGU5"/>
<dbReference type="Gene3D" id="3.40.50.300">
    <property type="entry name" value="P-loop containing nucleotide triphosphate hydrolases"/>
    <property type="match status" value="3"/>
</dbReference>
<dbReference type="InterPro" id="IPR027417">
    <property type="entry name" value="P-loop_NTPase"/>
</dbReference>
<reference evidence="18 19" key="1">
    <citation type="submission" date="2016-10" db="EMBL/GenBank/DDBJ databases">
        <authorList>
            <person name="de Groot N.N."/>
        </authorList>
    </citation>
    <scope>NUCLEOTIDE SEQUENCE [LARGE SCALE GENOMIC DNA]</scope>
    <source>
        <strain evidence="18 19">DSM 7343</strain>
    </source>
</reference>
<keyword evidence="19" id="KW-1185">Reference proteome</keyword>
<protein>
    <recommendedName>
        <fullName evidence="12">DNA 3'-5' helicase</fullName>
        <ecNumber evidence="12">5.6.2.4</ecNumber>
    </recommendedName>
    <alternativeName>
        <fullName evidence="13">DNA 3'-5' helicase II</fullName>
    </alternativeName>
</protein>
<keyword evidence="10" id="KW-0413">Isomerase</keyword>
<dbReference type="InterPro" id="IPR011335">
    <property type="entry name" value="Restrct_endonuc-II-like"/>
</dbReference>
<keyword evidence="9" id="KW-0234">DNA repair</keyword>
<evidence type="ECO:0000256" key="5">
    <source>
        <dbReference type="ARBA" id="ARBA00022806"/>
    </source>
</evidence>
<dbReference type="GO" id="GO:0004527">
    <property type="term" value="F:exonuclease activity"/>
    <property type="evidence" value="ECO:0007669"/>
    <property type="project" value="UniProtKB-KW"/>
</dbReference>
<keyword evidence="1" id="KW-0540">Nuclease</keyword>
<evidence type="ECO:0000256" key="4">
    <source>
        <dbReference type="ARBA" id="ARBA00022801"/>
    </source>
</evidence>
<evidence type="ECO:0000313" key="19">
    <source>
        <dbReference type="Proteomes" id="UP000199409"/>
    </source>
</evidence>
<dbReference type="GO" id="GO:0003677">
    <property type="term" value="F:DNA binding"/>
    <property type="evidence" value="ECO:0007669"/>
    <property type="project" value="UniProtKB-KW"/>
</dbReference>
<dbReference type="OrthoDB" id="9810135at2"/>
<dbReference type="InterPro" id="IPR000212">
    <property type="entry name" value="DNA_helicase_UvrD/REP"/>
</dbReference>
<feature type="domain" description="UvrD-like helicase ATP-binding" evidence="16">
    <location>
        <begin position="1"/>
        <end position="481"/>
    </location>
</feature>
<dbReference type="PANTHER" id="PTHR11070:SF2">
    <property type="entry name" value="ATP-DEPENDENT DNA HELICASE SRS2"/>
    <property type="match status" value="1"/>
</dbReference>
<dbReference type="GO" id="GO:0033202">
    <property type="term" value="C:DNA helicase complex"/>
    <property type="evidence" value="ECO:0007669"/>
    <property type="project" value="TreeGrafter"/>
</dbReference>
<dbReference type="EMBL" id="FNQN01000006">
    <property type="protein sequence ID" value="SEA47317.1"/>
    <property type="molecule type" value="Genomic_DNA"/>
</dbReference>
<evidence type="ECO:0000259" key="16">
    <source>
        <dbReference type="PROSITE" id="PS51198"/>
    </source>
</evidence>
<evidence type="ECO:0000259" key="17">
    <source>
        <dbReference type="PROSITE" id="PS51217"/>
    </source>
</evidence>
<dbReference type="PROSITE" id="PS51198">
    <property type="entry name" value="UVRD_HELICASE_ATP_BIND"/>
    <property type="match status" value="1"/>
</dbReference>
<dbReference type="GO" id="GO:0043138">
    <property type="term" value="F:3'-5' DNA helicase activity"/>
    <property type="evidence" value="ECO:0007669"/>
    <property type="project" value="UniProtKB-EC"/>
</dbReference>
<dbReference type="EC" id="5.6.2.4" evidence="12"/>
<accession>A0A1H4BGU5</accession>
<dbReference type="SUPFAM" id="SSF52540">
    <property type="entry name" value="P-loop containing nucleoside triphosphate hydrolases"/>
    <property type="match status" value="1"/>
</dbReference>
<dbReference type="Gene3D" id="3.90.320.10">
    <property type="match status" value="1"/>
</dbReference>
<keyword evidence="4 15" id="KW-0378">Hydrolase</keyword>
<dbReference type="Pfam" id="PF12705">
    <property type="entry name" value="PDDEXK_1"/>
    <property type="match status" value="1"/>
</dbReference>
<evidence type="ECO:0000256" key="10">
    <source>
        <dbReference type="ARBA" id="ARBA00023235"/>
    </source>
</evidence>
<keyword evidence="2 15" id="KW-0547">Nucleotide-binding</keyword>
<keyword evidence="6 18" id="KW-0269">Exonuclease</keyword>
<dbReference type="Gene3D" id="1.10.486.10">
    <property type="entry name" value="PCRA, domain 4"/>
    <property type="match status" value="1"/>
</dbReference>
<evidence type="ECO:0000256" key="9">
    <source>
        <dbReference type="ARBA" id="ARBA00023204"/>
    </source>
</evidence>
<feature type="binding site" evidence="15">
    <location>
        <begin position="22"/>
        <end position="29"/>
    </location>
    <ligand>
        <name>ATP</name>
        <dbReference type="ChEBI" id="CHEBI:30616"/>
    </ligand>
</feature>
<evidence type="ECO:0000256" key="13">
    <source>
        <dbReference type="ARBA" id="ARBA00034923"/>
    </source>
</evidence>
<evidence type="ECO:0000256" key="14">
    <source>
        <dbReference type="ARBA" id="ARBA00048988"/>
    </source>
</evidence>
<comment type="catalytic activity">
    <reaction evidence="11">
        <text>Couples ATP hydrolysis with the unwinding of duplex DNA by translocating in the 3'-5' direction.</text>
        <dbReference type="EC" id="5.6.2.4"/>
    </reaction>
</comment>
<dbReference type="Pfam" id="PF13361">
    <property type="entry name" value="UvrD_C"/>
    <property type="match status" value="2"/>
</dbReference>
<evidence type="ECO:0000256" key="6">
    <source>
        <dbReference type="ARBA" id="ARBA00022839"/>
    </source>
</evidence>
<dbReference type="PROSITE" id="PS51217">
    <property type="entry name" value="UVRD_HELICASE_CTER"/>
    <property type="match status" value="1"/>
</dbReference>
<keyword evidence="5 15" id="KW-0347">Helicase</keyword>
<proteinExistence type="predicted"/>
<dbReference type="Pfam" id="PF00580">
    <property type="entry name" value="UvrD-helicase"/>
    <property type="match status" value="1"/>
</dbReference>
<evidence type="ECO:0000256" key="2">
    <source>
        <dbReference type="ARBA" id="ARBA00022741"/>
    </source>
</evidence>
<gene>
    <name evidence="18" type="ORF">SAMN05660420_02201</name>
</gene>
<evidence type="ECO:0000313" key="18">
    <source>
        <dbReference type="EMBL" id="SEA47317.1"/>
    </source>
</evidence>
<dbReference type="PANTHER" id="PTHR11070">
    <property type="entry name" value="UVRD / RECB / PCRA DNA HELICASE FAMILY MEMBER"/>
    <property type="match status" value="1"/>
</dbReference>
<evidence type="ECO:0000256" key="15">
    <source>
        <dbReference type="PROSITE-ProRule" id="PRU00560"/>
    </source>
</evidence>
<dbReference type="RefSeq" id="WP_092348218.1">
    <property type="nucleotide sequence ID" value="NZ_FNQN01000006.1"/>
</dbReference>
<dbReference type="GO" id="GO:0005524">
    <property type="term" value="F:ATP binding"/>
    <property type="evidence" value="ECO:0007669"/>
    <property type="project" value="UniProtKB-UniRule"/>
</dbReference>
<evidence type="ECO:0000256" key="11">
    <source>
        <dbReference type="ARBA" id="ARBA00034617"/>
    </source>
</evidence>
<keyword evidence="8" id="KW-0238">DNA-binding</keyword>
<organism evidence="18 19">
    <name type="scientific">Desulfuromusa kysingii</name>
    <dbReference type="NCBI Taxonomy" id="37625"/>
    <lineage>
        <taxon>Bacteria</taxon>
        <taxon>Pseudomonadati</taxon>
        <taxon>Thermodesulfobacteriota</taxon>
        <taxon>Desulfuromonadia</taxon>
        <taxon>Desulfuromonadales</taxon>
        <taxon>Geopsychrobacteraceae</taxon>
        <taxon>Desulfuromusa</taxon>
    </lineage>
</organism>
<evidence type="ECO:0000256" key="12">
    <source>
        <dbReference type="ARBA" id="ARBA00034808"/>
    </source>
</evidence>
<dbReference type="GO" id="GO:0000725">
    <property type="term" value="P:recombinational repair"/>
    <property type="evidence" value="ECO:0007669"/>
    <property type="project" value="TreeGrafter"/>
</dbReference>
<feature type="domain" description="UvrD-like helicase C-terminal" evidence="17">
    <location>
        <begin position="493"/>
        <end position="758"/>
    </location>
</feature>
<dbReference type="InterPro" id="IPR011604">
    <property type="entry name" value="PDDEXK-like_dom_sf"/>
</dbReference>
<evidence type="ECO:0000256" key="3">
    <source>
        <dbReference type="ARBA" id="ARBA00022763"/>
    </source>
</evidence>
<keyword evidence="7 15" id="KW-0067">ATP-binding</keyword>
<dbReference type="Proteomes" id="UP000199409">
    <property type="component" value="Unassembled WGS sequence"/>
</dbReference>
<keyword evidence="3" id="KW-0227">DNA damage</keyword>
<evidence type="ECO:0000256" key="8">
    <source>
        <dbReference type="ARBA" id="ARBA00023125"/>
    </source>
</evidence>
<dbReference type="InterPro" id="IPR014016">
    <property type="entry name" value="UvrD-like_ATP-bd"/>
</dbReference>
<dbReference type="GO" id="GO:0005829">
    <property type="term" value="C:cytosol"/>
    <property type="evidence" value="ECO:0007669"/>
    <property type="project" value="TreeGrafter"/>
</dbReference>
<sequence length="1103" mass="123995">MIADFDQRAAAIDISHSCIVQAPAGSGKTELLIQRILALLAVVEKPQQILSITFTNKAAAEMRQRLLQALEAARDKACPTEPHAAKTWNLAFQALQHHGDSLLRNPAQLNIQTIDSFNVTLVRKMPWVSRFGSLPEITKDADALYRLAAERLLSQLETGGAGQQQIMVLLRHLDNNVGLVSQLLVGMLRQRDQWLRHMLSHRENTRQSLQQGLERLCSDYLKSVKELFPHALIPDLLGCFNFAGMNLAESSHEGYKSCDSLPGIEFVDLPQWLMIADLLLTSAGTLRKTVTKKNGFPAGREHQTEKQRMLSLLQQLESESRFVTQLAAIRRLPHAGYSDSQWLLLETLIELLPVLVAELWLVFRAHGQADFSEIALKANYALGDAEDPTDLLLQIDHDLHHILVDEFQDTSRLQYQLLNTLTSGWSQGDSRTLFLVGDPMQSIYRFREAEVGLFLQSFKGLFGEASLHLKPLQLCCNFRSQQGIVAWVNTTFSSIFPASMDAAKGAVSLSRAVAVKPDLPGDSCRFYPFIGRNDTAEALQVLELVKQKQAEDPEQSIAILVRGRNHLKEIMPLLRLHEIPYQAQDIDLLGARPAALDIVHLTRALLHRADRLSWLAVLRAPWCGLTLNDLHQLVADHARQTIPTLLTNEELIQQLSADGQLRLQRIWPILKVGMKRRGSIPLRQLVESCWLSLGGPSSTSPEGCADAQMVFELLETLDKGGDLESFDKLDQGLKKIYAEPDNLVKSQLQIMTIHKAKGLEFDTVIIPGLGKSTGRSESPLMRWQEHPDYGLLLAPVSAKGSQEKDPIYQLIAQLEQEKQDLETGRLLYVATTRAIRHLYLLGHVDETKDGDLKPRHGSMLEKLWPLYHAVFEKADAKTDVVEQPFIPPQLQRLKPDWSMPASHSVLFPVPEKSKTASSSLDAGEIFSGWENPVHRHVGTLVHLLLEQISKNGLDSWLQEDSDRLRKRIKQHLTHLGVVSSDLPGSSSKVIAIVKKTLASPRGKWVLDSHPEQSCELPLTGVVDGQLYHVVIDRTFVADGHRWVIDYKTSMPKMGEDLATFLRREAEHYQQQLDIYRHLLQHKYGQLPIKAALYFPAVDGWYEY</sequence>
<comment type="catalytic activity">
    <reaction evidence="14">
        <text>ATP + H2O = ADP + phosphate + H(+)</text>
        <dbReference type="Rhea" id="RHEA:13065"/>
        <dbReference type="ChEBI" id="CHEBI:15377"/>
        <dbReference type="ChEBI" id="CHEBI:15378"/>
        <dbReference type="ChEBI" id="CHEBI:30616"/>
        <dbReference type="ChEBI" id="CHEBI:43474"/>
        <dbReference type="ChEBI" id="CHEBI:456216"/>
        <dbReference type="EC" id="5.6.2.4"/>
    </reaction>
</comment>
<dbReference type="InterPro" id="IPR038726">
    <property type="entry name" value="PDDEXK_AddAB-type"/>
</dbReference>
<evidence type="ECO:0000256" key="7">
    <source>
        <dbReference type="ARBA" id="ARBA00022840"/>
    </source>
</evidence>
<dbReference type="STRING" id="37625.SAMN05660420_02201"/>
<name>A0A1H4BGU5_9BACT</name>